<keyword evidence="1 3" id="KW-0378">Hydrolase</keyword>
<keyword evidence="4" id="KW-1185">Reference proteome</keyword>
<name>A0ABY8MK41_9SPIO</name>
<dbReference type="PRINTS" id="PR00412">
    <property type="entry name" value="EPOXHYDRLASE"/>
</dbReference>
<evidence type="ECO:0000256" key="1">
    <source>
        <dbReference type="ARBA" id="ARBA00022801"/>
    </source>
</evidence>
<evidence type="ECO:0000259" key="2">
    <source>
        <dbReference type="Pfam" id="PF00561"/>
    </source>
</evidence>
<organism evidence="3 4">
    <name type="scientific">Candidatus Haliotispira prima</name>
    <dbReference type="NCBI Taxonomy" id="3034016"/>
    <lineage>
        <taxon>Bacteria</taxon>
        <taxon>Pseudomonadati</taxon>
        <taxon>Spirochaetota</taxon>
        <taxon>Spirochaetia</taxon>
        <taxon>Spirochaetales</taxon>
        <taxon>Spirochaetaceae</taxon>
        <taxon>Candidatus Haliotispira</taxon>
    </lineage>
</organism>
<dbReference type="PANTHER" id="PTHR46118:SF4">
    <property type="entry name" value="PROTEIN ABHD11"/>
    <property type="match status" value="1"/>
</dbReference>
<dbReference type="InterPro" id="IPR000639">
    <property type="entry name" value="Epox_hydrolase-like"/>
</dbReference>
<dbReference type="SUPFAM" id="SSF53474">
    <property type="entry name" value="alpha/beta-Hydrolases"/>
    <property type="match status" value="1"/>
</dbReference>
<dbReference type="RefSeq" id="WP_326927361.1">
    <property type="nucleotide sequence ID" value="NZ_CP123443.1"/>
</dbReference>
<sequence length="299" mass="33283">MPQEPEFSGQNLAFTFRPPEIQGASKCPIVVLHGLLGSHKNFTGFNKAFSAMGYPVLCLDARNHGASFHADTFDYPVMARDLERLLCDLDQQQYGGTDWSRVAVLGHSMGGRTAFMHALLYPARVAALVAVDVVPSPENPDIGILRIVEAMQVAEKRLSQAAGRKEAEEILRCELSTRGVNSEAVLQFLLLCNLRGTSGSYHWACNLASIERNLEQIVRWPTHQTETLCNPNLPLLLIAGGRSPYVGQQGWELLLQYFPHSQETPTVKEVIEDAYHWPHSETPQEFRTLVAEFLSEIGQ</sequence>
<reference evidence="3 4" key="1">
    <citation type="submission" date="2023-04" db="EMBL/GenBank/DDBJ databases">
        <title>Spirochaete genome identified in red abalone sample constitutes a novel genus.</title>
        <authorList>
            <person name="Sharma S.P."/>
            <person name="Purcell C.M."/>
            <person name="Hyde J.R."/>
            <person name="Severin A.J."/>
        </authorList>
    </citation>
    <scope>NUCLEOTIDE SEQUENCE [LARGE SCALE GENOMIC DNA]</scope>
    <source>
        <strain evidence="3 4">SP-2023</strain>
    </source>
</reference>
<dbReference type="Pfam" id="PF00561">
    <property type="entry name" value="Abhydrolase_1"/>
    <property type="match status" value="1"/>
</dbReference>
<gene>
    <name evidence="3" type="ORF">P0082_11930</name>
</gene>
<protein>
    <submittedName>
        <fullName evidence="3">Alpha/beta fold hydrolase</fullName>
    </submittedName>
</protein>
<dbReference type="GO" id="GO:0016787">
    <property type="term" value="F:hydrolase activity"/>
    <property type="evidence" value="ECO:0007669"/>
    <property type="project" value="UniProtKB-KW"/>
</dbReference>
<dbReference type="InterPro" id="IPR000073">
    <property type="entry name" value="AB_hydrolase_1"/>
</dbReference>
<dbReference type="Proteomes" id="UP001228690">
    <property type="component" value="Chromosome"/>
</dbReference>
<evidence type="ECO:0000313" key="4">
    <source>
        <dbReference type="Proteomes" id="UP001228690"/>
    </source>
</evidence>
<dbReference type="Gene3D" id="3.40.50.1820">
    <property type="entry name" value="alpha/beta hydrolase"/>
    <property type="match status" value="1"/>
</dbReference>
<dbReference type="EMBL" id="CP123443">
    <property type="protein sequence ID" value="WGK69174.1"/>
    <property type="molecule type" value="Genomic_DNA"/>
</dbReference>
<proteinExistence type="predicted"/>
<accession>A0ABY8MK41</accession>
<evidence type="ECO:0000313" key="3">
    <source>
        <dbReference type="EMBL" id="WGK69174.1"/>
    </source>
</evidence>
<dbReference type="InterPro" id="IPR029058">
    <property type="entry name" value="AB_hydrolase_fold"/>
</dbReference>
<dbReference type="PANTHER" id="PTHR46118">
    <property type="entry name" value="PROTEIN ABHD11"/>
    <property type="match status" value="1"/>
</dbReference>
<feature type="domain" description="AB hydrolase-1" evidence="2">
    <location>
        <begin position="28"/>
        <end position="281"/>
    </location>
</feature>